<keyword evidence="5" id="KW-1185">Reference proteome</keyword>
<dbReference type="OrthoDB" id="3269305at2759"/>
<evidence type="ECO:0000256" key="2">
    <source>
        <dbReference type="PROSITE-ProRule" id="PRU00047"/>
    </source>
</evidence>
<organism evidence="4 5">
    <name type="scientific">Puccinia sorghi</name>
    <dbReference type="NCBI Taxonomy" id="27349"/>
    <lineage>
        <taxon>Eukaryota</taxon>
        <taxon>Fungi</taxon>
        <taxon>Dikarya</taxon>
        <taxon>Basidiomycota</taxon>
        <taxon>Pucciniomycotina</taxon>
        <taxon>Pucciniomycetes</taxon>
        <taxon>Pucciniales</taxon>
        <taxon>Pucciniaceae</taxon>
        <taxon>Puccinia</taxon>
    </lineage>
</organism>
<dbReference type="VEuPathDB" id="FungiDB:VP01_14446g1"/>
<gene>
    <name evidence="4" type="ORF">VP01_14446g1</name>
</gene>
<dbReference type="GO" id="GO:0006397">
    <property type="term" value="P:mRNA processing"/>
    <property type="evidence" value="ECO:0007669"/>
    <property type="project" value="UniProtKB-KW"/>
</dbReference>
<dbReference type="AlphaFoldDB" id="A0A0L6VK48"/>
<dbReference type="SUPFAM" id="SSF57756">
    <property type="entry name" value="Retrovirus zinc finger-like domains"/>
    <property type="match status" value="1"/>
</dbReference>
<keyword evidence="1" id="KW-0507">mRNA processing</keyword>
<dbReference type="Gene3D" id="4.10.60.10">
    <property type="entry name" value="Zinc finger, CCHC-type"/>
    <property type="match status" value="1"/>
</dbReference>
<dbReference type="InterPro" id="IPR036875">
    <property type="entry name" value="Znf_CCHC_sf"/>
</dbReference>
<reference evidence="4 5" key="1">
    <citation type="submission" date="2015-08" db="EMBL/GenBank/DDBJ databases">
        <title>Next Generation Sequencing and Analysis of the Genome of Puccinia sorghi L Schw, the Causal Agent of Maize Common Rust.</title>
        <authorList>
            <person name="Rochi L."/>
            <person name="Burguener G."/>
            <person name="Darino M."/>
            <person name="Turjanski A."/>
            <person name="Kreff E."/>
            <person name="Dieguez M.J."/>
            <person name="Sacco F."/>
        </authorList>
    </citation>
    <scope>NUCLEOTIDE SEQUENCE [LARGE SCALE GENOMIC DNA]</scope>
    <source>
        <strain evidence="4 5">RO10H11247</strain>
    </source>
</reference>
<accession>A0A0L6VK48</accession>
<sequence length="68" mass="7604">MGILLSGCTFAKLPDIQTLAIQLANELMKNGKCFHCCQKGHLSRNCHERTGQFSRSVQLSDLEALIKR</sequence>
<dbReference type="GO" id="GO:0008270">
    <property type="term" value="F:zinc ion binding"/>
    <property type="evidence" value="ECO:0007669"/>
    <property type="project" value="UniProtKB-KW"/>
</dbReference>
<dbReference type="Proteomes" id="UP000037035">
    <property type="component" value="Unassembled WGS sequence"/>
</dbReference>
<keyword evidence="2" id="KW-0479">Metal-binding</keyword>
<protein>
    <recommendedName>
        <fullName evidence="3">CCHC-type domain-containing protein</fullName>
    </recommendedName>
</protein>
<evidence type="ECO:0000313" key="4">
    <source>
        <dbReference type="EMBL" id="KNZ61156.1"/>
    </source>
</evidence>
<feature type="non-terminal residue" evidence="4">
    <location>
        <position position="68"/>
    </location>
</feature>
<dbReference type="PROSITE" id="PS50158">
    <property type="entry name" value="ZF_CCHC"/>
    <property type="match status" value="1"/>
</dbReference>
<dbReference type="GO" id="GO:0003676">
    <property type="term" value="F:nucleic acid binding"/>
    <property type="evidence" value="ECO:0007669"/>
    <property type="project" value="InterPro"/>
</dbReference>
<keyword evidence="2" id="KW-0863">Zinc-finger</keyword>
<feature type="domain" description="CCHC-type" evidence="3">
    <location>
        <begin position="32"/>
        <end position="46"/>
    </location>
</feature>
<keyword evidence="2" id="KW-0862">Zinc</keyword>
<proteinExistence type="predicted"/>
<evidence type="ECO:0000256" key="1">
    <source>
        <dbReference type="ARBA" id="ARBA00022664"/>
    </source>
</evidence>
<evidence type="ECO:0000259" key="3">
    <source>
        <dbReference type="PROSITE" id="PS50158"/>
    </source>
</evidence>
<dbReference type="EMBL" id="LAVV01004939">
    <property type="protein sequence ID" value="KNZ61156.1"/>
    <property type="molecule type" value="Genomic_DNA"/>
</dbReference>
<name>A0A0L6VK48_9BASI</name>
<dbReference type="InterPro" id="IPR001878">
    <property type="entry name" value="Znf_CCHC"/>
</dbReference>
<comment type="caution">
    <text evidence="4">The sequence shown here is derived from an EMBL/GenBank/DDBJ whole genome shotgun (WGS) entry which is preliminary data.</text>
</comment>
<evidence type="ECO:0000313" key="5">
    <source>
        <dbReference type="Proteomes" id="UP000037035"/>
    </source>
</evidence>